<dbReference type="Proteomes" id="UP000030645">
    <property type="component" value="Unassembled WGS sequence"/>
</dbReference>
<sequence length="156" mass="17630">MVRSLEERIKDMEKSLDSLISKAMKEGLKRGREEGLSEGKVSEELHALETYLSSLSFQQKKKEAIKEFTASSEFSHLVDDHLDAYKSSAKFEDLQLFLIKAAVNQILDRFKKKHLELDLSFLDESTEESEVVGDAEQTGKGESRLSNGEGWASRAE</sequence>
<dbReference type="EMBL" id="KE346099">
    <property type="protein sequence ID" value="EXC26159.1"/>
    <property type="molecule type" value="Genomic_DNA"/>
</dbReference>
<evidence type="ECO:0000313" key="2">
    <source>
        <dbReference type="EMBL" id="EXC26159.1"/>
    </source>
</evidence>
<evidence type="ECO:0000256" key="1">
    <source>
        <dbReference type="SAM" id="MobiDB-lite"/>
    </source>
</evidence>
<proteinExistence type="predicted"/>
<accession>W9S551</accession>
<organism evidence="2 3">
    <name type="scientific">Morus notabilis</name>
    <dbReference type="NCBI Taxonomy" id="981085"/>
    <lineage>
        <taxon>Eukaryota</taxon>
        <taxon>Viridiplantae</taxon>
        <taxon>Streptophyta</taxon>
        <taxon>Embryophyta</taxon>
        <taxon>Tracheophyta</taxon>
        <taxon>Spermatophyta</taxon>
        <taxon>Magnoliopsida</taxon>
        <taxon>eudicotyledons</taxon>
        <taxon>Gunneridae</taxon>
        <taxon>Pentapetalae</taxon>
        <taxon>rosids</taxon>
        <taxon>fabids</taxon>
        <taxon>Rosales</taxon>
        <taxon>Moraceae</taxon>
        <taxon>Moreae</taxon>
        <taxon>Morus</taxon>
    </lineage>
</organism>
<protein>
    <submittedName>
        <fullName evidence="2">Uncharacterized protein</fullName>
    </submittedName>
</protein>
<feature type="region of interest" description="Disordered" evidence="1">
    <location>
        <begin position="125"/>
        <end position="156"/>
    </location>
</feature>
<keyword evidence="3" id="KW-1185">Reference proteome</keyword>
<reference evidence="3" key="1">
    <citation type="submission" date="2013-01" db="EMBL/GenBank/DDBJ databases">
        <title>Draft Genome Sequence of a Mulberry Tree, Morus notabilis C.K. Schneid.</title>
        <authorList>
            <person name="He N."/>
            <person name="Zhao S."/>
        </authorList>
    </citation>
    <scope>NUCLEOTIDE SEQUENCE</scope>
</reference>
<name>W9S551_9ROSA</name>
<gene>
    <name evidence="2" type="ORF">L484_009980</name>
</gene>
<evidence type="ECO:0000313" key="3">
    <source>
        <dbReference type="Proteomes" id="UP000030645"/>
    </source>
</evidence>
<dbReference type="AlphaFoldDB" id="W9S551"/>